<feature type="domain" description="RRM" evidence="3">
    <location>
        <begin position="81"/>
        <end position="158"/>
    </location>
</feature>
<evidence type="ECO:0000256" key="2">
    <source>
        <dbReference type="SAM" id="MobiDB-lite"/>
    </source>
</evidence>
<name>A0AAV5K6L1_9ROSI</name>
<dbReference type="PROSITE" id="PS50102">
    <property type="entry name" value="RRM"/>
    <property type="match status" value="1"/>
</dbReference>
<gene>
    <name evidence="4" type="ORF">SLEP1_g29603</name>
</gene>
<dbReference type="GO" id="GO:0003723">
    <property type="term" value="F:RNA binding"/>
    <property type="evidence" value="ECO:0007669"/>
    <property type="project" value="UniProtKB-UniRule"/>
</dbReference>
<dbReference type="Gene3D" id="3.30.70.330">
    <property type="match status" value="1"/>
</dbReference>
<feature type="compositionally biased region" description="Basic and acidic residues" evidence="2">
    <location>
        <begin position="27"/>
        <end position="37"/>
    </location>
</feature>
<evidence type="ECO:0000313" key="5">
    <source>
        <dbReference type="Proteomes" id="UP001054252"/>
    </source>
</evidence>
<keyword evidence="5" id="KW-1185">Reference proteome</keyword>
<sequence>MRERNHPLKTRPWPVDFRPPATGYQNLERHPVRERTFNHNQPNQSRPRDILREPKRTVGEPHRGQRGASFGYGKGVLEQATSFFFTNFPDDWRMDEMWTAFIRCGRAIQVYVARKKDKRGRRFGFVRFLNVNNPKELEAKLKQIHFDNYHLEANIAIFSKDESKPNKGEKPRTMRWDARRTSRTYADVLKGVHPSRRTIHTPKPRKEWRIRSVKRTEGEEWHGLEFQVEKDDLSWLEGCFVGRTKGPEIIGTLQERFLMEGYFSAKVTPMGGNLVLISGEDSEELKHLVEEGRDWLSQWFTDVRPWSPTEVATERFTWLRCQGVPLQIWKSCFFQSIACLFGKFVSIDGSTIKKSRLDVAKILILTPIQENIHRKISVKVGNDIFQIRISEEVGIDNIFCLRSDFALCKEESSNEDDWTESAFDDTEDENVAWDGLFLQDIEDDEDDNPKIEEHFPATSAMEEAQPMMVSGKEAERWTESVERVSDSINAVEQNLNNAAPIKTIAENVGNNPPERDSRLSEARLENGTLMKEACFQKTEASNTTCGSEELQYPPGFGPPTGLAQNKVAGPNEEKGNKNRRLYTQTMLSKQISRGSKSEGETNLLRVEMANTKRPANGGNPEDGESSTQPFWEGLASEDEILQLRAERLAQKGKKKRKQVKRKKSRTDGLDMQRIREVSLVPTVETSKKRSCLEEAEELWVIGQQLGLIDESNSEEIIRRLEEMERRDRAALAKQKMTGAIAEGDPIFHP</sequence>
<accession>A0AAV5K6L1</accession>
<evidence type="ECO:0000256" key="1">
    <source>
        <dbReference type="PROSITE-ProRule" id="PRU00176"/>
    </source>
</evidence>
<dbReference type="CDD" id="cd00590">
    <property type="entry name" value="RRM_SF"/>
    <property type="match status" value="1"/>
</dbReference>
<organism evidence="4 5">
    <name type="scientific">Rubroshorea leprosula</name>
    <dbReference type="NCBI Taxonomy" id="152421"/>
    <lineage>
        <taxon>Eukaryota</taxon>
        <taxon>Viridiplantae</taxon>
        <taxon>Streptophyta</taxon>
        <taxon>Embryophyta</taxon>
        <taxon>Tracheophyta</taxon>
        <taxon>Spermatophyta</taxon>
        <taxon>Magnoliopsida</taxon>
        <taxon>eudicotyledons</taxon>
        <taxon>Gunneridae</taxon>
        <taxon>Pentapetalae</taxon>
        <taxon>rosids</taxon>
        <taxon>malvids</taxon>
        <taxon>Malvales</taxon>
        <taxon>Dipterocarpaceae</taxon>
        <taxon>Rubroshorea</taxon>
    </lineage>
</organism>
<dbReference type="EMBL" id="BPVZ01000052">
    <property type="protein sequence ID" value="GKV19323.1"/>
    <property type="molecule type" value="Genomic_DNA"/>
</dbReference>
<feature type="region of interest" description="Disordered" evidence="2">
    <location>
        <begin position="649"/>
        <end position="668"/>
    </location>
</feature>
<dbReference type="InterPro" id="IPR000504">
    <property type="entry name" value="RRM_dom"/>
</dbReference>
<dbReference type="SUPFAM" id="SSF54928">
    <property type="entry name" value="RNA-binding domain, RBD"/>
    <property type="match status" value="1"/>
</dbReference>
<dbReference type="SMART" id="SM00360">
    <property type="entry name" value="RRM"/>
    <property type="match status" value="1"/>
</dbReference>
<dbReference type="InterPro" id="IPR035979">
    <property type="entry name" value="RBD_domain_sf"/>
</dbReference>
<comment type="caution">
    <text evidence="4">The sequence shown here is derived from an EMBL/GenBank/DDBJ whole genome shotgun (WGS) entry which is preliminary data.</text>
</comment>
<dbReference type="Proteomes" id="UP001054252">
    <property type="component" value="Unassembled WGS sequence"/>
</dbReference>
<dbReference type="PANTHER" id="PTHR34427">
    <property type="entry name" value="DUF4283 DOMAIN PROTEIN"/>
    <property type="match status" value="1"/>
</dbReference>
<dbReference type="PANTHER" id="PTHR34427:SF5">
    <property type="entry name" value="DUF4283 DOMAIN-CONTAINING PROTEIN"/>
    <property type="match status" value="1"/>
</dbReference>
<proteinExistence type="predicted"/>
<feature type="region of interest" description="Disordered" evidence="2">
    <location>
        <begin position="1"/>
        <end position="71"/>
    </location>
</feature>
<dbReference type="InterPro" id="IPR012677">
    <property type="entry name" value="Nucleotide-bd_a/b_plait_sf"/>
</dbReference>
<feature type="compositionally biased region" description="Basic and acidic residues" evidence="2">
    <location>
        <begin position="46"/>
        <end position="63"/>
    </location>
</feature>
<feature type="compositionally biased region" description="Basic residues" evidence="2">
    <location>
        <begin position="650"/>
        <end position="664"/>
    </location>
</feature>
<feature type="region of interest" description="Disordered" evidence="2">
    <location>
        <begin position="559"/>
        <end position="579"/>
    </location>
</feature>
<protein>
    <recommendedName>
        <fullName evidence="3">RRM domain-containing protein</fullName>
    </recommendedName>
</protein>
<reference evidence="4 5" key="1">
    <citation type="journal article" date="2021" name="Commun. Biol.">
        <title>The genome of Shorea leprosula (Dipterocarpaceae) highlights the ecological relevance of drought in aseasonal tropical rainforests.</title>
        <authorList>
            <person name="Ng K.K.S."/>
            <person name="Kobayashi M.J."/>
            <person name="Fawcett J.A."/>
            <person name="Hatakeyama M."/>
            <person name="Paape T."/>
            <person name="Ng C.H."/>
            <person name="Ang C.C."/>
            <person name="Tnah L.H."/>
            <person name="Lee C.T."/>
            <person name="Nishiyama T."/>
            <person name="Sese J."/>
            <person name="O'Brien M.J."/>
            <person name="Copetti D."/>
            <person name="Mohd Noor M.I."/>
            <person name="Ong R.C."/>
            <person name="Putra M."/>
            <person name="Sireger I.Z."/>
            <person name="Indrioko S."/>
            <person name="Kosugi Y."/>
            <person name="Izuno A."/>
            <person name="Isagi Y."/>
            <person name="Lee S.L."/>
            <person name="Shimizu K.K."/>
        </authorList>
    </citation>
    <scope>NUCLEOTIDE SEQUENCE [LARGE SCALE GENOMIC DNA]</scope>
    <source>
        <strain evidence="4">214</strain>
    </source>
</reference>
<evidence type="ECO:0000313" key="4">
    <source>
        <dbReference type="EMBL" id="GKV19323.1"/>
    </source>
</evidence>
<dbReference type="AlphaFoldDB" id="A0AAV5K6L1"/>
<keyword evidence="1" id="KW-0694">RNA-binding</keyword>
<evidence type="ECO:0000259" key="3">
    <source>
        <dbReference type="PROSITE" id="PS50102"/>
    </source>
</evidence>